<dbReference type="EMBL" id="NPIB01000002">
    <property type="protein sequence ID" value="PLC59242.1"/>
    <property type="molecule type" value="Genomic_DNA"/>
</dbReference>
<protein>
    <submittedName>
        <fullName evidence="1">Uncharacterized protein</fullName>
    </submittedName>
</protein>
<dbReference type="GeneID" id="69965886"/>
<dbReference type="AlphaFoldDB" id="A0A2N4UW45"/>
<gene>
    <name evidence="1" type="ORF">CIK00_02965</name>
</gene>
<evidence type="ECO:0000313" key="1">
    <source>
        <dbReference type="EMBL" id="PLC59242.1"/>
    </source>
</evidence>
<proteinExistence type="predicted"/>
<accession>A0A2N4UW45</accession>
<dbReference type="Proteomes" id="UP000234420">
    <property type="component" value="Unassembled WGS sequence"/>
</dbReference>
<organism evidence="1 2">
    <name type="scientific">Photobacterium carnosum</name>
    <dbReference type="NCBI Taxonomy" id="2023717"/>
    <lineage>
        <taxon>Bacteria</taxon>
        <taxon>Pseudomonadati</taxon>
        <taxon>Pseudomonadota</taxon>
        <taxon>Gammaproteobacteria</taxon>
        <taxon>Vibrionales</taxon>
        <taxon>Vibrionaceae</taxon>
        <taxon>Photobacterium</taxon>
    </lineage>
</organism>
<sequence length="64" mass="7485">MKTEINIRLGIKEEFTEHLAEKYQRRHSTTYNGRKVRVTKAKLSADHKTVLFTLQPFEHCVIAA</sequence>
<reference evidence="1 2" key="1">
    <citation type="journal article" date="2018" name="Syst. Appl. Microbiol.">
        <title>Photobacterium carnosum sp. nov., isolated from spoiled modified atmosphere packaged poultry meat.</title>
        <authorList>
            <person name="Hilgarth M."/>
            <person name="Fuertes S."/>
            <person name="Ehrmann M."/>
            <person name="Vogel R.F."/>
        </authorList>
    </citation>
    <scope>NUCLEOTIDE SEQUENCE [LARGE SCALE GENOMIC DNA]</scope>
    <source>
        <strain evidence="1 2">TMW 2.2021</strain>
    </source>
</reference>
<dbReference type="RefSeq" id="WP_101767445.1">
    <property type="nucleotide sequence ID" value="NZ_BPPU01000003.1"/>
</dbReference>
<evidence type="ECO:0000313" key="2">
    <source>
        <dbReference type="Proteomes" id="UP000234420"/>
    </source>
</evidence>
<name>A0A2N4UW45_9GAMM</name>
<keyword evidence="2" id="KW-1185">Reference proteome</keyword>
<comment type="caution">
    <text evidence="1">The sequence shown here is derived from an EMBL/GenBank/DDBJ whole genome shotgun (WGS) entry which is preliminary data.</text>
</comment>